<evidence type="ECO:0000256" key="3">
    <source>
        <dbReference type="ARBA" id="ARBA00022475"/>
    </source>
</evidence>
<feature type="transmembrane region" description="Helical" evidence="7">
    <location>
        <begin position="30"/>
        <end position="47"/>
    </location>
</feature>
<feature type="transmembrane region" description="Helical" evidence="7">
    <location>
        <begin position="89"/>
        <end position="110"/>
    </location>
</feature>
<accession>A0ABS1TD89</accession>
<evidence type="ECO:0000256" key="1">
    <source>
        <dbReference type="ARBA" id="ARBA00004651"/>
    </source>
</evidence>
<dbReference type="EMBL" id="JAESWC010000014">
    <property type="protein sequence ID" value="MBL4937323.1"/>
    <property type="molecule type" value="Genomic_DNA"/>
</dbReference>
<dbReference type="PANTHER" id="PTHR30506:SF3">
    <property type="entry name" value="UPF0126 INNER MEMBRANE PROTEIN YADS-RELATED"/>
    <property type="match status" value="1"/>
</dbReference>
<dbReference type="RefSeq" id="WP_202750077.1">
    <property type="nucleotide sequence ID" value="NZ_JAESWC010000014.1"/>
</dbReference>
<name>A0ABS1TD89_9CLOT</name>
<comment type="subcellular location">
    <subcellularLocation>
        <location evidence="1">Cell membrane</location>
        <topology evidence="1">Multi-pass membrane protein</topology>
    </subcellularLocation>
</comment>
<keyword evidence="3" id="KW-1003">Cell membrane</keyword>
<feature type="transmembrane region" description="Helical" evidence="7">
    <location>
        <begin position="6"/>
        <end position="23"/>
    </location>
</feature>
<sequence>MFLINSFEIIGTIAFAISGALIGIEKKLDLFGVMFLAITTAVGGGIFRDIIIGNTPPTAFINPASCVISIATALITFYFYKKLHKLKNIIVISDALGLGVFTAVGANTAVTHEMNYAFIVVSMGLITGVGGGILRDVFVKDIPFVFRKEIYAVASILGALCFFFTYNYLSEAMSLYISFIVTFIIRILSMIYNLNLPVPQNKENSSAM</sequence>
<evidence type="ECO:0000256" key="7">
    <source>
        <dbReference type="SAM" id="Phobius"/>
    </source>
</evidence>
<feature type="transmembrane region" description="Helical" evidence="7">
    <location>
        <begin position="150"/>
        <end position="169"/>
    </location>
</feature>
<evidence type="ECO:0000256" key="2">
    <source>
        <dbReference type="ARBA" id="ARBA00008193"/>
    </source>
</evidence>
<feature type="domain" description="Glycine transporter" evidence="8">
    <location>
        <begin position="7"/>
        <end position="80"/>
    </location>
</feature>
<dbReference type="InterPro" id="IPR005115">
    <property type="entry name" value="Gly_transporter"/>
</dbReference>
<keyword evidence="4 7" id="KW-0812">Transmembrane</keyword>
<proteinExistence type="inferred from homology"/>
<protein>
    <submittedName>
        <fullName evidence="9">Trimeric intracellular cation channel family protein</fullName>
    </submittedName>
</protein>
<keyword evidence="5 7" id="KW-1133">Transmembrane helix</keyword>
<evidence type="ECO:0000256" key="4">
    <source>
        <dbReference type="ARBA" id="ARBA00022692"/>
    </source>
</evidence>
<comment type="caution">
    <text evidence="9">The sequence shown here is derived from an EMBL/GenBank/DDBJ whole genome shotgun (WGS) entry which is preliminary data.</text>
</comment>
<dbReference type="PANTHER" id="PTHR30506">
    <property type="entry name" value="INNER MEMBRANE PROTEIN"/>
    <property type="match status" value="1"/>
</dbReference>
<keyword evidence="10" id="KW-1185">Reference proteome</keyword>
<evidence type="ECO:0000313" key="10">
    <source>
        <dbReference type="Proteomes" id="UP000632377"/>
    </source>
</evidence>
<evidence type="ECO:0000256" key="6">
    <source>
        <dbReference type="ARBA" id="ARBA00023136"/>
    </source>
</evidence>
<evidence type="ECO:0000313" key="9">
    <source>
        <dbReference type="EMBL" id="MBL4937323.1"/>
    </source>
</evidence>
<keyword evidence="6 7" id="KW-0472">Membrane</keyword>
<dbReference type="Pfam" id="PF03458">
    <property type="entry name" value="Gly_transporter"/>
    <property type="match status" value="2"/>
</dbReference>
<evidence type="ECO:0000259" key="8">
    <source>
        <dbReference type="Pfam" id="PF03458"/>
    </source>
</evidence>
<organism evidence="9 10">
    <name type="scientific">Clostridium rhizosphaerae</name>
    <dbReference type="NCBI Taxonomy" id="2803861"/>
    <lineage>
        <taxon>Bacteria</taxon>
        <taxon>Bacillati</taxon>
        <taxon>Bacillota</taxon>
        <taxon>Clostridia</taxon>
        <taxon>Eubacteriales</taxon>
        <taxon>Clostridiaceae</taxon>
        <taxon>Clostridium</taxon>
    </lineage>
</organism>
<dbReference type="Proteomes" id="UP000632377">
    <property type="component" value="Unassembled WGS sequence"/>
</dbReference>
<feature type="domain" description="Glycine transporter" evidence="8">
    <location>
        <begin position="92"/>
        <end position="166"/>
    </location>
</feature>
<gene>
    <name evidence="9" type="ORF">JK636_16460</name>
</gene>
<comment type="similarity">
    <text evidence="2">Belongs to the UPF0126 family.</text>
</comment>
<feature type="transmembrane region" description="Helical" evidence="7">
    <location>
        <begin position="175"/>
        <end position="194"/>
    </location>
</feature>
<evidence type="ECO:0000256" key="5">
    <source>
        <dbReference type="ARBA" id="ARBA00022989"/>
    </source>
</evidence>
<reference evidence="9 10" key="1">
    <citation type="submission" date="2021-01" db="EMBL/GenBank/DDBJ databases">
        <title>Genome public.</title>
        <authorList>
            <person name="Liu C."/>
            <person name="Sun Q."/>
        </authorList>
    </citation>
    <scope>NUCLEOTIDE SEQUENCE [LARGE SCALE GENOMIC DNA]</scope>
    <source>
        <strain evidence="9 10">YIM B02515</strain>
    </source>
</reference>
<feature type="transmembrane region" description="Helical" evidence="7">
    <location>
        <begin position="59"/>
        <end position="80"/>
    </location>
</feature>
<feature type="transmembrane region" description="Helical" evidence="7">
    <location>
        <begin position="116"/>
        <end position="138"/>
    </location>
</feature>